<name>A0ABU7TPH9_9HYPH</name>
<dbReference type="RefSeq" id="WP_331302109.1">
    <property type="nucleotide sequence ID" value="NZ_MLCA01000006.1"/>
</dbReference>
<comment type="caution">
    <text evidence="3">The sequence shown here is derived from an EMBL/GenBank/DDBJ whole genome shotgun (WGS) entry which is preliminary data.</text>
</comment>
<accession>A0ABU7TPH9</accession>
<evidence type="ECO:0000256" key="1">
    <source>
        <dbReference type="SAM" id="Phobius"/>
    </source>
</evidence>
<reference evidence="3 4" key="1">
    <citation type="journal article" date="2012" name="Genet. Mol. Biol.">
        <title>Analysis of 16S rRNA and mxaF genes revealing insights into Methylobacterium niche-specific plant association.</title>
        <authorList>
            <person name="Dourado M.N."/>
            <person name="Andreote F.D."/>
            <person name="Dini-Andreote F."/>
            <person name="Conti R."/>
            <person name="Araujo J.M."/>
            <person name="Araujo W.L."/>
        </authorList>
    </citation>
    <scope>NUCLEOTIDE SEQUENCE [LARGE SCALE GENOMIC DNA]</scope>
    <source>
        <strain evidence="3 4">TC3-10</strain>
    </source>
</reference>
<keyword evidence="1" id="KW-0472">Membrane</keyword>
<evidence type="ECO:0000259" key="2">
    <source>
        <dbReference type="Pfam" id="PF07811"/>
    </source>
</evidence>
<feature type="domain" description="TadE-like" evidence="2">
    <location>
        <begin position="20"/>
        <end position="61"/>
    </location>
</feature>
<keyword evidence="4" id="KW-1185">Reference proteome</keyword>
<keyword evidence="1" id="KW-0812">Transmembrane</keyword>
<protein>
    <submittedName>
        <fullName evidence="3">Pilus assembly protein TadE</fullName>
    </submittedName>
</protein>
<evidence type="ECO:0000313" key="4">
    <source>
        <dbReference type="Proteomes" id="UP001355206"/>
    </source>
</evidence>
<sequence length="219" mass="23183">MPVLTVLARRTARLRHDRRGGAAVEFAVILPVLLAIWAGMTEMAHAIDEWRKLTQLGRTVADLTAQGDTQNPISATVMNDILASATAVMRPFDTSKVKIVVSAMGIDAKNPSGPPLVCSSVANVNGTPRSQGSAAGLTVPDGYRMPGMRYVLAEVSISYTPMIGSALVKLAKGVSNTITFTSSAPWPTRGGQAYGTSTYTEVVLPDDQHANCDGTKIVR</sequence>
<keyword evidence="1" id="KW-1133">Transmembrane helix</keyword>
<dbReference type="EMBL" id="MLCA01000006">
    <property type="protein sequence ID" value="MEE7491401.1"/>
    <property type="molecule type" value="Genomic_DNA"/>
</dbReference>
<dbReference type="InterPro" id="IPR012495">
    <property type="entry name" value="TadE-like_dom"/>
</dbReference>
<dbReference type="Pfam" id="PF07811">
    <property type="entry name" value="TadE"/>
    <property type="match status" value="1"/>
</dbReference>
<feature type="transmembrane region" description="Helical" evidence="1">
    <location>
        <begin position="21"/>
        <end position="40"/>
    </location>
</feature>
<dbReference type="Proteomes" id="UP001355206">
    <property type="component" value="Unassembled WGS sequence"/>
</dbReference>
<proteinExistence type="predicted"/>
<evidence type="ECO:0000313" key="3">
    <source>
        <dbReference type="EMBL" id="MEE7491401.1"/>
    </source>
</evidence>
<gene>
    <name evidence="3" type="ORF">MOTC310_13355</name>
</gene>
<organism evidence="3 4">
    <name type="scientific">Methylobacterium oryzae</name>
    <dbReference type="NCBI Taxonomy" id="334852"/>
    <lineage>
        <taxon>Bacteria</taxon>
        <taxon>Pseudomonadati</taxon>
        <taxon>Pseudomonadota</taxon>
        <taxon>Alphaproteobacteria</taxon>
        <taxon>Hyphomicrobiales</taxon>
        <taxon>Methylobacteriaceae</taxon>
        <taxon>Methylobacterium</taxon>
    </lineage>
</organism>